<feature type="coiled-coil region" evidence="3">
    <location>
        <begin position="522"/>
        <end position="549"/>
    </location>
</feature>
<evidence type="ECO:0000256" key="3">
    <source>
        <dbReference type="SAM" id="Coils"/>
    </source>
</evidence>
<keyword evidence="2 5" id="KW-0067">ATP-binding</keyword>
<keyword evidence="1" id="KW-0547">Nucleotide-binding</keyword>
<protein>
    <submittedName>
        <fullName evidence="5">ABC-F family ATP-binding cassette domain-containing protein</fullName>
    </submittedName>
</protein>
<dbReference type="SMART" id="SM00382">
    <property type="entry name" value="AAA"/>
    <property type="match status" value="2"/>
</dbReference>
<evidence type="ECO:0000256" key="2">
    <source>
        <dbReference type="ARBA" id="ARBA00022840"/>
    </source>
</evidence>
<dbReference type="InterPro" id="IPR027417">
    <property type="entry name" value="P-loop_NTPase"/>
</dbReference>
<feature type="coiled-coil region" evidence="3">
    <location>
        <begin position="183"/>
        <end position="220"/>
    </location>
</feature>
<gene>
    <name evidence="5" type="ORF">H8891_06375</name>
</gene>
<dbReference type="InterPro" id="IPR003439">
    <property type="entry name" value="ABC_transporter-like_ATP-bd"/>
</dbReference>
<reference evidence="5 6" key="1">
    <citation type="submission" date="2020-08" db="EMBL/GenBank/DDBJ databases">
        <authorList>
            <person name="Liu C."/>
            <person name="Sun Q."/>
        </authorList>
    </citation>
    <scope>NUCLEOTIDE SEQUENCE [LARGE SCALE GENOMIC DNA]</scope>
    <source>
        <strain evidence="5 6">NSJ-45</strain>
    </source>
</reference>
<dbReference type="PROSITE" id="PS50893">
    <property type="entry name" value="ABC_TRANSPORTER_2"/>
    <property type="match status" value="2"/>
</dbReference>
<accession>A0ABR7K2V5</accession>
<dbReference type="InterPro" id="IPR051309">
    <property type="entry name" value="ABCF_ATPase"/>
</dbReference>
<dbReference type="NCBIfam" id="NF043038">
    <property type="entry name" value="ABCF_CplR"/>
    <property type="match status" value="1"/>
</dbReference>
<keyword evidence="3" id="KW-0175">Coiled coil</keyword>
<dbReference type="Gene3D" id="3.40.50.300">
    <property type="entry name" value="P-loop containing nucleotide triphosphate hydrolases"/>
    <property type="match status" value="3"/>
</dbReference>
<dbReference type="SUPFAM" id="SSF52540">
    <property type="entry name" value="P-loop containing nucleoside triphosphate hydrolases"/>
    <property type="match status" value="2"/>
</dbReference>
<dbReference type="CDD" id="cd03221">
    <property type="entry name" value="ABCF_EF-3"/>
    <property type="match status" value="2"/>
</dbReference>
<dbReference type="PANTHER" id="PTHR42855:SF2">
    <property type="entry name" value="DRUG RESISTANCE ABC TRANSPORTER,ATP-BINDING PROTEIN"/>
    <property type="match status" value="1"/>
</dbReference>
<name>A0ABR7K2V5_9FIRM</name>
<dbReference type="InterPro" id="IPR017871">
    <property type="entry name" value="ABC_transporter-like_CS"/>
</dbReference>
<dbReference type="Proteomes" id="UP000611796">
    <property type="component" value="Unassembled WGS sequence"/>
</dbReference>
<evidence type="ECO:0000313" key="5">
    <source>
        <dbReference type="EMBL" id="MBC6003420.1"/>
    </source>
</evidence>
<organism evidence="5 6">
    <name type="scientific">Paeniclostridium hominis</name>
    <dbReference type="NCBI Taxonomy" id="2764329"/>
    <lineage>
        <taxon>Bacteria</taxon>
        <taxon>Bacillati</taxon>
        <taxon>Bacillota</taxon>
        <taxon>Clostridia</taxon>
        <taxon>Peptostreptococcales</taxon>
        <taxon>Peptostreptococcaceae</taxon>
        <taxon>Paeniclostridium</taxon>
    </lineage>
</organism>
<dbReference type="NCBIfam" id="NF000355">
    <property type="entry name" value="ribo_prot_ABC_F"/>
    <property type="match status" value="1"/>
</dbReference>
<comment type="caution">
    <text evidence="5">The sequence shown here is derived from an EMBL/GenBank/DDBJ whole genome shotgun (WGS) entry which is preliminary data.</text>
</comment>
<keyword evidence="6" id="KW-1185">Reference proteome</keyword>
<dbReference type="Pfam" id="PF00005">
    <property type="entry name" value="ABC_tran"/>
    <property type="match status" value="3"/>
</dbReference>
<dbReference type="InterPro" id="IPR003593">
    <property type="entry name" value="AAA+_ATPase"/>
</dbReference>
<feature type="domain" description="ABC transporter" evidence="4">
    <location>
        <begin position="289"/>
        <end position="498"/>
    </location>
</feature>
<dbReference type="EMBL" id="JACRWD010000001">
    <property type="protein sequence ID" value="MBC6003420.1"/>
    <property type="molecule type" value="Genomic_DNA"/>
</dbReference>
<evidence type="ECO:0000259" key="4">
    <source>
        <dbReference type="PROSITE" id="PS50893"/>
    </source>
</evidence>
<feature type="domain" description="ABC transporter" evidence="4">
    <location>
        <begin position="4"/>
        <end position="194"/>
    </location>
</feature>
<dbReference type="GO" id="GO:0005524">
    <property type="term" value="F:ATP binding"/>
    <property type="evidence" value="ECO:0007669"/>
    <property type="project" value="UniProtKB-KW"/>
</dbReference>
<dbReference type="RefSeq" id="WP_187005674.1">
    <property type="nucleotide sequence ID" value="NZ_JACRWD010000001.1"/>
</dbReference>
<evidence type="ECO:0000256" key="1">
    <source>
        <dbReference type="ARBA" id="ARBA00022741"/>
    </source>
</evidence>
<proteinExistence type="predicted"/>
<sequence length="549" mass="63333">MLLVSIDKLKKYYLDRLILDIYKFEIQENDKIGLVGANGAGKTTLIKTLIRDTDIDEGHVYLTNSYSYVSQNEDIKDLYIDNKIKSLLNAPNKFEDYLSGGEKVKLKIVNALKEKKKLIIADEPTSNLDQESIKILEKMLKNHNGALLLVSHDRQFLDSLCNTIVEIDEGKIKVYKGNYTTYLKLKEKEVKRQEFEHEQYKIEKNRLENAKIQKNELKNSIRKTPKRMGNSEARLHKMGGQRGKKNLDGNIKAIQSRIDKLEVKEKPKNINQIKIYIQDGMEIVSKNLIEVKDLTLKVDEKLLLNDVSFKIKRNKKIALIGENGCGKSSLIKEILKNNNEAIKINERVKIGYFSQSQDTLNMNKSILDNIKEVSSFDETFIRINLNLFGFKGDEVYKKVGVLSGGEKVKVALCKIILEDNNLLLLDEPTNYLDIISMEALEKSLRSTNKTMLIVSHDRSFISSVCDYIIEIKDKSLREFNGNLNEYEKSKTIVKLDKQEQIDKDKILVLENKLSHIISMLCIEDNINKKQEYEKEYESLLNKINKLKNK</sequence>
<dbReference type="PROSITE" id="PS00211">
    <property type="entry name" value="ABC_TRANSPORTER_1"/>
    <property type="match status" value="2"/>
</dbReference>
<dbReference type="PANTHER" id="PTHR42855">
    <property type="entry name" value="ABC TRANSPORTER ATP-BINDING SUBUNIT"/>
    <property type="match status" value="1"/>
</dbReference>
<evidence type="ECO:0000313" key="6">
    <source>
        <dbReference type="Proteomes" id="UP000611796"/>
    </source>
</evidence>